<keyword evidence="1" id="KW-0677">Repeat</keyword>
<gene>
    <name evidence="5" type="ORF">B0T18DRAFT_420600</name>
</gene>
<reference evidence="5" key="1">
    <citation type="submission" date="2023-06" db="EMBL/GenBank/DDBJ databases">
        <title>Genome-scale phylogeny and comparative genomics of the fungal order Sordariales.</title>
        <authorList>
            <consortium name="Lawrence Berkeley National Laboratory"/>
            <person name="Hensen N."/>
            <person name="Bonometti L."/>
            <person name="Westerberg I."/>
            <person name="Brannstrom I.O."/>
            <person name="Guillou S."/>
            <person name="Cros-Aarteil S."/>
            <person name="Calhoun S."/>
            <person name="Haridas S."/>
            <person name="Kuo A."/>
            <person name="Mondo S."/>
            <person name="Pangilinan J."/>
            <person name="Riley R."/>
            <person name="LaButti K."/>
            <person name="Andreopoulos B."/>
            <person name="Lipzen A."/>
            <person name="Chen C."/>
            <person name="Yanf M."/>
            <person name="Daum C."/>
            <person name="Ng V."/>
            <person name="Clum A."/>
            <person name="Steindorff A."/>
            <person name="Ohm R."/>
            <person name="Martin F."/>
            <person name="Silar P."/>
            <person name="Natvig D."/>
            <person name="Lalanne C."/>
            <person name="Gautier V."/>
            <person name="Ament-velasquez S.L."/>
            <person name="Kruys A."/>
            <person name="Hutchinson M.I."/>
            <person name="Powell A.J."/>
            <person name="Barry K."/>
            <person name="Miller A.N."/>
            <person name="Grigoriev I.V."/>
            <person name="Debuchy R."/>
            <person name="Gladieux P."/>
            <person name="Thoren M.H."/>
            <person name="Johannesson H."/>
        </authorList>
    </citation>
    <scope>NUCLEOTIDE SEQUENCE</scope>
    <source>
        <strain evidence="5">SMH3187-1</strain>
    </source>
</reference>
<evidence type="ECO:0000256" key="3">
    <source>
        <dbReference type="PROSITE-ProRule" id="PRU00023"/>
    </source>
</evidence>
<dbReference type="Gene3D" id="1.25.40.20">
    <property type="entry name" value="Ankyrin repeat-containing domain"/>
    <property type="match status" value="2"/>
</dbReference>
<proteinExistence type="predicted"/>
<feature type="repeat" description="ANK" evidence="3">
    <location>
        <begin position="467"/>
        <end position="500"/>
    </location>
</feature>
<accession>A0AA40BPE0</accession>
<name>A0AA40BPE0_9PEZI</name>
<evidence type="ECO:0000256" key="2">
    <source>
        <dbReference type="ARBA" id="ARBA00023043"/>
    </source>
</evidence>
<keyword evidence="2 3" id="KW-0040">ANK repeat</keyword>
<evidence type="ECO:0000259" key="4">
    <source>
        <dbReference type="Pfam" id="PF17111"/>
    </source>
</evidence>
<dbReference type="PANTHER" id="PTHR24178">
    <property type="entry name" value="MOLTING PROTEIN MLT-4"/>
    <property type="match status" value="1"/>
</dbReference>
<protein>
    <submittedName>
        <fullName evidence="5">Ankyrin repeat-containing domain protein</fullName>
    </submittedName>
</protein>
<comment type="caution">
    <text evidence="5">The sequence shown here is derived from an EMBL/GenBank/DDBJ whole genome shotgun (WGS) entry which is preliminary data.</text>
</comment>
<sequence length="628" mass="69150">MADPLSVVASIAGILAFAAKITSETIALVSDIRDAPGEITDLRFELQHLSSFVRSTHHLVSRNEPKPDDKPLEDTTTDCLQRCVTIVNEIQTKLKPFLSAGSGRRSPLPQSWSWVFHKASIRNLKDRLRNSRAMLSLSVTVLTGHLLGKGQHEIMDEMVQGMQRLDHRLQRSENAKRLRNKLQTDLESVSGSQVNRISSDQTVFSDQTDGDFPMRKMFENDQENAPPVSSLADYKTLDGVGMALLAADIVDEVPALLRAAQAGNVQQVRALLSLGASPSPRLPDGRTALHFCAIYDDAETAEALVKYGADVNAKDDKQRSPFRLAVSSQSFGMAALLMRKGSEVEKSIHLLLDIIRTGSGPGFAEFLAALRERWDDSGPFMVHEAIEYDDNDALGALLGGGFDPNRRDASGISPIHRAIIQRRKTAVELLLRHGANSNDFLPPQTDSLLKPDTIHWHRALLRPMLDCGITPLGTAGRAMHDIDMVRLLLEAGADPNFEHSDGGLVTMGLCINEYNDIHKLLVEFGADVHNKNRNGHTAIYYVVLHGNLDLARFLLDRGVNPSTVCEADGNSTMLHVAIRHRFGDVARLLVERGADLGARDAFGRTPMRMVEEHGDCGVRKLMEEKTAK</sequence>
<dbReference type="AlphaFoldDB" id="A0AA40BPE0"/>
<dbReference type="PROSITE" id="PS50297">
    <property type="entry name" value="ANK_REP_REGION"/>
    <property type="match status" value="4"/>
</dbReference>
<feature type="repeat" description="ANK" evidence="3">
    <location>
        <begin position="534"/>
        <end position="566"/>
    </location>
</feature>
<dbReference type="Pfam" id="PF12796">
    <property type="entry name" value="Ank_2"/>
    <property type="match status" value="3"/>
</dbReference>
<dbReference type="Pfam" id="PF17111">
    <property type="entry name" value="PigL_N"/>
    <property type="match status" value="1"/>
</dbReference>
<dbReference type="SMART" id="SM00248">
    <property type="entry name" value="ANK"/>
    <property type="match status" value="8"/>
</dbReference>
<dbReference type="InterPro" id="IPR002110">
    <property type="entry name" value="Ankyrin_rpt"/>
</dbReference>
<feature type="domain" description="Azaphilone pigments biosynthesis cluster protein L N-terminal" evidence="4">
    <location>
        <begin position="2"/>
        <end position="173"/>
    </location>
</feature>
<feature type="repeat" description="ANK" evidence="3">
    <location>
        <begin position="569"/>
        <end position="601"/>
    </location>
</feature>
<dbReference type="InterPro" id="IPR036770">
    <property type="entry name" value="Ankyrin_rpt-contain_sf"/>
</dbReference>
<dbReference type="PROSITE" id="PS50088">
    <property type="entry name" value="ANK_REPEAT"/>
    <property type="match status" value="5"/>
</dbReference>
<dbReference type="Proteomes" id="UP001172155">
    <property type="component" value="Unassembled WGS sequence"/>
</dbReference>
<evidence type="ECO:0000313" key="5">
    <source>
        <dbReference type="EMBL" id="KAK0737803.1"/>
    </source>
</evidence>
<dbReference type="InterPro" id="IPR031348">
    <property type="entry name" value="PigL_N"/>
</dbReference>
<keyword evidence="6" id="KW-1185">Reference proteome</keyword>
<organism evidence="5 6">
    <name type="scientific">Schizothecium vesticola</name>
    <dbReference type="NCBI Taxonomy" id="314040"/>
    <lineage>
        <taxon>Eukaryota</taxon>
        <taxon>Fungi</taxon>
        <taxon>Dikarya</taxon>
        <taxon>Ascomycota</taxon>
        <taxon>Pezizomycotina</taxon>
        <taxon>Sordariomycetes</taxon>
        <taxon>Sordariomycetidae</taxon>
        <taxon>Sordariales</taxon>
        <taxon>Schizotheciaceae</taxon>
        <taxon>Schizothecium</taxon>
    </lineage>
</organism>
<dbReference type="SUPFAM" id="SSF48403">
    <property type="entry name" value="Ankyrin repeat"/>
    <property type="match status" value="1"/>
</dbReference>
<dbReference type="EMBL" id="JAUKUD010000007">
    <property type="protein sequence ID" value="KAK0737803.1"/>
    <property type="molecule type" value="Genomic_DNA"/>
</dbReference>
<evidence type="ECO:0000256" key="1">
    <source>
        <dbReference type="ARBA" id="ARBA00022737"/>
    </source>
</evidence>
<evidence type="ECO:0000313" key="6">
    <source>
        <dbReference type="Proteomes" id="UP001172155"/>
    </source>
</evidence>
<feature type="repeat" description="ANK" evidence="3">
    <location>
        <begin position="410"/>
        <end position="438"/>
    </location>
</feature>
<feature type="repeat" description="ANK" evidence="3">
    <location>
        <begin position="284"/>
        <end position="316"/>
    </location>
</feature>